<proteinExistence type="predicted"/>
<feature type="region of interest" description="Disordered" evidence="1">
    <location>
        <begin position="1"/>
        <end position="20"/>
    </location>
</feature>
<feature type="compositionally biased region" description="Polar residues" evidence="1">
    <location>
        <begin position="52"/>
        <end position="66"/>
    </location>
</feature>
<comment type="caution">
    <text evidence="2">The sequence shown here is derived from an EMBL/GenBank/DDBJ whole genome shotgun (WGS) entry which is preliminary data.</text>
</comment>
<gene>
    <name evidence="2" type="ORF">NCGR_LOCUS65492</name>
</gene>
<feature type="compositionally biased region" description="Polar residues" evidence="1">
    <location>
        <begin position="85"/>
        <end position="94"/>
    </location>
</feature>
<sequence length="102" mass="10714">MTDCGSCSSLAPHHAPGSNASLLPFRFRATLPLLLLLPPPPPPSHAAAAKSASRTGYPNPGLSRQTRAMADLIARKSSAAHPRQATPQSSSLSPKNRRKALK</sequence>
<keyword evidence="3" id="KW-1185">Reference proteome</keyword>
<dbReference type="AlphaFoldDB" id="A0A811SJE9"/>
<reference evidence="2" key="1">
    <citation type="submission" date="2020-10" db="EMBL/GenBank/DDBJ databases">
        <authorList>
            <person name="Han B."/>
            <person name="Lu T."/>
            <person name="Zhao Q."/>
            <person name="Huang X."/>
            <person name="Zhao Y."/>
        </authorList>
    </citation>
    <scope>NUCLEOTIDE SEQUENCE</scope>
</reference>
<feature type="region of interest" description="Disordered" evidence="1">
    <location>
        <begin position="38"/>
        <end position="102"/>
    </location>
</feature>
<evidence type="ECO:0000313" key="2">
    <source>
        <dbReference type="EMBL" id="CAD6341394.1"/>
    </source>
</evidence>
<protein>
    <submittedName>
        <fullName evidence="2">Uncharacterized protein</fullName>
    </submittedName>
</protein>
<name>A0A811SJE9_9POAL</name>
<dbReference type="Proteomes" id="UP000604825">
    <property type="component" value="Unassembled WGS sequence"/>
</dbReference>
<accession>A0A811SJE9</accession>
<evidence type="ECO:0000313" key="3">
    <source>
        <dbReference type="Proteomes" id="UP000604825"/>
    </source>
</evidence>
<organism evidence="2 3">
    <name type="scientific">Miscanthus lutarioriparius</name>
    <dbReference type="NCBI Taxonomy" id="422564"/>
    <lineage>
        <taxon>Eukaryota</taxon>
        <taxon>Viridiplantae</taxon>
        <taxon>Streptophyta</taxon>
        <taxon>Embryophyta</taxon>
        <taxon>Tracheophyta</taxon>
        <taxon>Spermatophyta</taxon>
        <taxon>Magnoliopsida</taxon>
        <taxon>Liliopsida</taxon>
        <taxon>Poales</taxon>
        <taxon>Poaceae</taxon>
        <taxon>PACMAD clade</taxon>
        <taxon>Panicoideae</taxon>
        <taxon>Andropogonodae</taxon>
        <taxon>Andropogoneae</taxon>
        <taxon>Saccharinae</taxon>
        <taxon>Miscanthus</taxon>
    </lineage>
</organism>
<dbReference type="EMBL" id="CAJGYO010000201">
    <property type="protein sequence ID" value="CAD6341394.1"/>
    <property type="molecule type" value="Genomic_DNA"/>
</dbReference>
<evidence type="ECO:0000256" key="1">
    <source>
        <dbReference type="SAM" id="MobiDB-lite"/>
    </source>
</evidence>